<keyword evidence="3" id="KW-1185">Reference proteome</keyword>
<accession>A0A4R6R4F9</accession>
<reference evidence="2 3" key="1">
    <citation type="submission" date="2019-03" db="EMBL/GenBank/DDBJ databases">
        <title>Genomic Encyclopedia of Type Strains, Phase IV (KMG-IV): sequencing the most valuable type-strain genomes for metagenomic binning, comparative biology and taxonomic classification.</title>
        <authorList>
            <person name="Goeker M."/>
        </authorList>
    </citation>
    <scope>NUCLEOTIDE SEQUENCE [LARGE SCALE GENOMIC DNA]</scope>
    <source>
        <strain evidence="2 3">DSM 11901</strain>
    </source>
</reference>
<evidence type="ECO:0000313" key="3">
    <source>
        <dbReference type="Proteomes" id="UP000294593"/>
    </source>
</evidence>
<name>A0A4R6R4F9_9BURK</name>
<organism evidence="2 3">
    <name type="scientific">Aquabacterium commune</name>
    <dbReference type="NCBI Taxonomy" id="70586"/>
    <lineage>
        <taxon>Bacteria</taxon>
        <taxon>Pseudomonadati</taxon>
        <taxon>Pseudomonadota</taxon>
        <taxon>Betaproteobacteria</taxon>
        <taxon>Burkholderiales</taxon>
        <taxon>Aquabacterium</taxon>
    </lineage>
</organism>
<keyword evidence="1" id="KW-0732">Signal</keyword>
<evidence type="ECO:0000256" key="1">
    <source>
        <dbReference type="SAM" id="SignalP"/>
    </source>
</evidence>
<sequence length="304" mass="31326">MSHASTAMPVTATTALARVACALILATPTLAAAQSYQLTAYTRANTNDFLGNVGKSDYQTFDWQEKPQALTLNALEAQSAAGGGGATASFLGSIGLLKAYASATYPRCCDAQGHTVAYGYANGTVQGSFFDTLVVGGGGLAAGTSVTYRLDLRIDGQLSAPAFESGGALSAEGVAEARLVDRDSRQEAILRWDAKKQATGIYSLSLLTQVGHTLSISGMLFADAYVGSGAVTARSAESDFYHSAGYTLAPSVAGLNTLGASGHDFASAVPEPGSALLTGWGLAALFNQRRLCRSAAIRAKFNRA</sequence>
<protein>
    <submittedName>
        <fullName evidence="2">Putative secreted protein with PEP-CTERM sorting signal</fullName>
    </submittedName>
</protein>
<dbReference type="EMBL" id="SNXW01000011">
    <property type="protein sequence ID" value="TDP80730.1"/>
    <property type="molecule type" value="Genomic_DNA"/>
</dbReference>
<evidence type="ECO:0000313" key="2">
    <source>
        <dbReference type="EMBL" id="TDP80730.1"/>
    </source>
</evidence>
<dbReference type="Proteomes" id="UP000294593">
    <property type="component" value="Unassembled WGS sequence"/>
</dbReference>
<proteinExistence type="predicted"/>
<dbReference type="AlphaFoldDB" id="A0A4R6R4F9"/>
<feature type="signal peptide" evidence="1">
    <location>
        <begin position="1"/>
        <end position="31"/>
    </location>
</feature>
<comment type="caution">
    <text evidence="2">The sequence shown here is derived from an EMBL/GenBank/DDBJ whole genome shotgun (WGS) entry which is preliminary data.</text>
</comment>
<gene>
    <name evidence="2" type="ORF">EV672_11166</name>
</gene>
<feature type="chain" id="PRO_5020567547" evidence="1">
    <location>
        <begin position="32"/>
        <end position="304"/>
    </location>
</feature>
<dbReference type="RefSeq" id="WP_133611029.1">
    <property type="nucleotide sequence ID" value="NZ_SNXW01000011.1"/>
</dbReference>
<dbReference type="OrthoDB" id="9152678at2"/>